<reference evidence="10 11" key="1">
    <citation type="submission" date="2019-03" db="EMBL/GenBank/DDBJ databases">
        <title>Sequencing 23 genomes of Wallemia ichthyophaga.</title>
        <authorList>
            <person name="Gostincar C."/>
        </authorList>
    </citation>
    <scope>NUCLEOTIDE SEQUENCE [LARGE SCALE GENOMIC DNA]</scope>
    <source>
        <strain evidence="9 11">EXF-6200</strain>
        <strain evidence="8 10">EXF-8621</strain>
    </source>
</reference>
<proteinExistence type="inferred from homology"/>
<evidence type="ECO:0000313" key="9">
    <source>
        <dbReference type="EMBL" id="TIB35731.1"/>
    </source>
</evidence>
<dbReference type="AlphaFoldDB" id="A0A4T0G712"/>
<sequence length="290" mass="33257">MRKLLKYDEIPAWIKDNQFITHGYRPVSHSIRNSLSSIFDSIHNESVNIHSHLWGAAFFVFCLFALSTDTKHQNYSWKDYVGFSTFILSAITCLSFSFLYHTFSNHSKTLANTWHALDYAGICILIAGSFIPSIYYGFYCSPTSQLLYMAAMLIASSVALYIVLHPHYRRPSFRKARTSVFIALGLSSILPIVHALYMDGLDVLRRTIALDYVLASGSMYIIGALIYAARFPEAYFTHRNFSYYGASHQIFHLFVVAAAVCHYFSILSSQSFYSDPEFDYCSRYVHNWQM</sequence>
<evidence type="ECO:0000256" key="3">
    <source>
        <dbReference type="ARBA" id="ARBA00022692"/>
    </source>
</evidence>
<evidence type="ECO:0008006" key="12">
    <source>
        <dbReference type="Google" id="ProtNLM"/>
    </source>
</evidence>
<feature type="transmembrane region" description="Helical" evidence="7">
    <location>
        <begin position="176"/>
        <end position="197"/>
    </location>
</feature>
<protein>
    <recommendedName>
        <fullName evidence="12">HlyIII-domain-containing protein</fullName>
    </recommendedName>
</protein>
<keyword evidence="4 7" id="KW-1133">Transmembrane helix</keyword>
<feature type="transmembrane region" description="Helical" evidence="7">
    <location>
        <begin position="249"/>
        <end position="267"/>
    </location>
</feature>
<dbReference type="EMBL" id="SPOF01000034">
    <property type="protein sequence ID" value="TIB10062.1"/>
    <property type="molecule type" value="Genomic_DNA"/>
</dbReference>
<keyword evidence="6" id="KW-0479">Metal-binding</keyword>
<keyword evidence="3 7" id="KW-0812">Transmembrane</keyword>
<feature type="transmembrane region" description="Helical" evidence="7">
    <location>
        <begin position="119"/>
        <end position="139"/>
    </location>
</feature>
<dbReference type="OMA" id="EPWQQDN"/>
<dbReference type="EMBL" id="SPOI01000141">
    <property type="protein sequence ID" value="TIB35731.1"/>
    <property type="molecule type" value="Genomic_DNA"/>
</dbReference>
<comment type="caution">
    <text evidence="9">The sequence shown here is derived from an EMBL/GenBank/DDBJ whole genome shotgun (WGS) entry which is preliminary data.</text>
</comment>
<feature type="binding site" evidence="6">
    <location>
        <position position="248"/>
    </location>
    <ligand>
        <name>Zn(2+)</name>
        <dbReference type="ChEBI" id="CHEBI:29105"/>
    </ligand>
</feature>
<evidence type="ECO:0000256" key="2">
    <source>
        <dbReference type="ARBA" id="ARBA00007018"/>
    </source>
</evidence>
<evidence type="ECO:0000313" key="10">
    <source>
        <dbReference type="Proteomes" id="UP000306954"/>
    </source>
</evidence>
<evidence type="ECO:0000256" key="1">
    <source>
        <dbReference type="ARBA" id="ARBA00004141"/>
    </source>
</evidence>
<dbReference type="Proteomes" id="UP000306954">
    <property type="component" value="Unassembled WGS sequence"/>
</dbReference>
<keyword evidence="6" id="KW-0862">Zinc</keyword>
<comment type="subcellular location">
    <subcellularLocation>
        <location evidence="1">Membrane</location>
        <topology evidence="1">Multi-pass membrane protein</topology>
    </subcellularLocation>
</comment>
<organism evidence="9 11">
    <name type="scientific">Wallemia ichthyophaga</name>
    <dbReference type="NCBI Taxonomy" id="245174"/>
    <lineage>
        <taxon>Eukaryota</taxon>
        <taxon>Fungi</taxon>
        <taxon>Dikarya</taxon>
        <taxon>Basidiomycota</taxon>
        <taxon>Wallemiomycotina</taxon>
        <taxon>Wallemiomycetes</taxon>
        <taxon>Wallemiales</taxon>
        <taxon>Wallemiaceae</taxon>
        <taxon>Wallemia</taxon>
    </lineage>
</organism>
<dbReference type="PANTHER" id="PTHR20855:SF52">
    <property type="entry name" value="ADIPONECTIN RECEPTOR PROTEIN"/>
    <property type="match status" value="1"/>
</dbReference>
<feature type="transmembrane region" description="Helical" evidence="7">
    <location>
        <begin position="80"/>
        <end position="99"/>
    </location>
</feature>
<evidence type="ECO:0000256" key="6">
    <source>
        <dbReference type="PIRSR" id="PIRSR604254-1"/>
    </source>
</evidence>
<feature type="transmembrane region" description="Helical" evidence="7">
    <location>
        <begin position="49"/>
        <end position="68"/>
    </location>
</feature>
<dbReference type="PANTHER" id="PTHR20855">
    <property type="entry name" value="ADIPOR/PROGESTIN RECEPTOR-RELATED"/>
    <property type="match status" value="1"/>
</dbReference>
<keyword evidence="5 7" id="KW-0472">Membrane</keyword>
<evidence type="ECO:0000313" key="8">
    <source>
        <dbReference type="EMBL" id="TIB10062.1"/>
    </source>
</evidence>
<evidence type="ECO:0000256" key="7">
    <source>
        <dbReference type="SAM" id="Phobius"/>
    </source>
</evidence>
<feature type="binding site" evidence="6">
    <location>
        <position position="101"/>
    </location>
    <ligand>
        <name>Zn(2+)</name>
        <dbReference type="ChEBI" id="CHEBI:29105"/>
    </ligand>
</feature>
<name>A0A4T0G712_WALIC</name>
<dbReference type="GO" id="GO:0006882">
    <property type="term" value="P:intracellular zinc ion homeostasis"/>
    <property type="evidence" value="ECO:0007669"/>
    <property type="project" value="TreeGrafter"/>
</dbReference>
<evidence type="ECO:0000256" key="5">
    <source>
        <dbReference type="ARBA" id="ARBA00023136"/>
    </source>
</evidence>
<dbReference type="GO" id="GO:0046872">
    <property type="term" value="F:metal ion binding"/>
    <property type="evidence" value="ECO:0007669"/>
    <property type="project" value="UniProtKB-KW"/>
</dbReference>
<feature type="transmembrane region" description="Helical" evidence="7">
    <location>
        <begin position="209"/>
        <end position="229"/>
    </location>
</feature>
<accession>A0A4T0G712</accession>
<dbReference type="GO" id="GO:0038023">
    <property type="term" value="F:signaling receptor activity"/>
    <property type="evidence" value="ECO:0007669"/>
    <property type="project" value="TreeGrafter"/>
</dbReference>
<evidence type="ECO:0000256" key="4">
    <source>
        <dbReference type="ARBA" id="ARBA00022989"/>
    </source>
</evidence>
<dbReference type="InterPro" id="IPR004254">
    <property type="entry name" value="AdipoR/HlyIII-related"/>
</dbReference>
<dbReference type="Pfam" id="PF03006">
    <property type="entry name" value="HlyIII"/>
    <property type="match status" value="1"/>
</dbReference>
<dbReference type="GO" id="GO:0016020">
    <property type="term" value="C:membrane"/>
    <property type="evidence" value="ECO:0007669"/>
    <property type="project" value="UniProtKB-SubCell"/>
</dbReference>
<dbReference type="Proteomes" id="UP000310689">
    <property type="component" value="Unassembled WGS sequence"/>
</dbReference>
<gene>
    <name evidence="9" type="ORF">E3P86_02615</name>
    <name evidence="8" type="ORF">E3P90_03011</name>
</gene>
<feature type="transmembrane region" description="Helical" evidence="7">
    <location>
        <begin position="146"/>
        <end position="164"/>
    </location>
</feature>
<evidence type="ECO:0000313" key="11">
    <source>
        <dbReference type="Proteomes" id="UP000310689"/>
    </source>
</evidence>
<feature type="binding site" evidence="6">
    <location>
        <position position="252"/>
    </location>
    <ligand>
        <name>Zn(2+)</name>
        <dbReference type="ChEBI" id="CHEBI:29105"/>
    </ligand>
</feature>
<comment type="similarity">
    <text evidence="2">Belongs to the ADIPOR family.</text>
</comment>